<protein>
    <submittedName>
        <fullName evidence="1">Uncharacterized protein</fullName>
    </submittedName>
</protein>
<accession>A0AAN5CP18</accession>
<keyword evidence="2" id="KW-1185">Reference proteome</keyword>
<organism evidence="1 2">
    <name type="scientific">Pristionchus mayeri</name>
    <dbReference type="NCBI Taxonomy" id="1317129"/>
    <lineage>
        <taxon>Eukaryota</taxon>
        <taxon>Metazoa</taxon>
        <taxon>Ecdysozoa</taxon>
        <taxon>Nematoda</taxon>
        <taxon>Chromadorea</taxon>
        <taxon>Rhabditida</taxon>
        <taxon>Rhabditina</taxon>
        <taxon>Diplogasteromorpha</taxon>
        <taxon>Diplogasteroidea</taxon>
        <taxon>Neodiplogasteridae</taxon>
        <taxon>Pristionchus</taxon>
    </lineage>
</organism>
<comment type="caution">
    <text evidence="1">The sequence shown here is derived from an EMBL/GenBank/DDBJ whole genome shotgun (WGS) entry which is preliminary data.</text>
</comment>
<proteinExistence type="predicted"/>
<dbReference type="Proteomes" id="UP001328107">
    <property type="component" value="Unassembled WGS sequence"/>
</dbReference>
<feature type="non-terminal residue" evidence="1">
    <location>
        <position position="191"/>
    </location>
</feature>
<name>A0AAN5CP18_9BILA</name>
<dbReference type="AlphaFoldDB" id="A0AAN5CP18"/>
<evidence type="ECO:0000313" key="1">
    <source>
        <dbReference type="EMBL" id="GMR48003.1"/>
    </source>
</evidence>
<sequence>MVDASIVPCEERNSFQFTFRLSVLMSDSRMKHSPEAGSITSNSALSALTEEGNCFISRMKVSTLFPLPFFFFFSVCTFNVNPRLVAVRSKLVNWPFESSFDGEPGFLKWVTIELSRLFFFFSPNALSINWTLVPESEITVTTTGLVPTESTEPELPVGEDFLSIDVEGIGYSFSVTRSIQSEYRLIAHLNG</sequence>
<reference evidence="2" key="1">
    <citation type="submission" date="2022-10" db="EMBL/GenBank/DDBJ databases">
        <title>Genome assembly of Pristionchus species.</title>
        <authorList>
            <person name="Yoshida K."/>
            <person name="Sommer R.J."/>
        </authorList>
    </citation>
    <scope>NUCLEOTIDE SEQUENCE [LARGE SCALE GENOMIC DNA]</scope>
    <source>
        <strain evidence="2">RS5460</strain>
    </source>
</reference>
<gene>
    <name evidence="1" type="ORF">PMAYCL1PPCAC_18198</name>
</gene>
<evidence type="ECO:0000313" key="2">
    <source>
        <dbReference type="Proteomes" id="UP001328107"/>
    </source>
</evidence>
<dbReference type="EMBL" id="BTRK01000004">
    <property type="protein sequence ID" value="GMR48003.1"/>
    <property type="molecule type" value="Genomic_DNA"/>
</dbReference>